<name>A0AA36Y3Q6_9FIRM</name>
<keyword evidence="3" id="KW-1003">Cell membrane</keyword>
<feature type="transmembrane region" description="Helical" evidence="7">
    <location>
        <begin position="64"/>
        <end position="84"/>
    </location>
</feature>
<dbReference type="InterPro" id="IPR023090">
    <property type="entry name" value="UPF0702_alpha/beta_dom_sf"/>
</dbReference>
<feature type="domain" description="YetF-like N-terminal transmembrane" evidence="9">
    <location>
        <begin position="9"/>
        <end position="84"/>
    </location>
</feature>
<evidence type="ECO:0000256" key="2">
    <source>
        <dbReference type="ARBA" id="ARBA00006448"/>
    </source>
</evidence>
<dbReference type="PANTHER" id="PTHR34582">
    <property type="entry name" value="UPF0702 TRANSMEMBRANE PROTEIN YCAP"/>
    <property type="match status" value="1"/>
</dbReference>
<evidence type="ECO:0000256" key="5">
    <source>
        <dbReference type="ARBA" id="ARBA00022989"/>
    </source>
</evidence>
<evidence type="ECO:0000259" key="8">
    <source>
        <dbReference type="Pfam" id="PF04239"/>
    </source>
</evidence>
<comment type="subcellular location">
    <subcellularLocation>
        <location evidence="1">Cell membrane</location>
        <topology evidence="1">Multi-pass membrane protein</topology>
    </subcellularLocation>
</comment>
<reference evidence="10 11" key="1">
    <citation type="submission" date="2011-10" db="EMBL/GenBank/DDBJ databases">
        <title>The Genome Sequence of Lachnospiraceae bacterium ACC2.</title>
        <authorList>
            <consortium name="The Broad Institute Genome Sequencing Platform"/>
            <person name="Earl A."/>
            <person name="Ward D."/>
            <person name="Feldgarden M."/>
            <person name="Gevers D."/>
            <person name="Sizova M."/>
            <person name="Hazen A."/>
            <person name="Epstein S."/>
            <person name="Young S.K."/>
            <person name="Zeng Q."/>
            <person name="Gargeya S."/>
            <person name="Fitzgerald M."/>
            <person name="Haas B."/>
            <person name="Abouelleil A."/>
            <person name="Alvarado L."/>
            <person name="Arachchi H.M."/>
            <person name="Berlin A."/>
            <person name="Brown A."/>
            <person name="Chapman S.B."/>
            <person name="Chen Z."/>
            <person name="Dunbar C."/>
            <person name="Freedman E."/>
            <person name="Gearin G."/>
            <person name="Goldberg J."/>
            <person name="Griggs A."/>
            <person name="Gujja S."/>
            <person name="Heiman D."/>
            <person name="Howarth C."/>
            <person name="Larson L."/>
            <person name="Lui A."/>
            <person name="MacDonald P.J.P."/>
            <person name="Montmayeur A."/>
            <person name="Murphy C."/>
            <person name="Neiman D."/>
            <person name="Pearson M."/>
            <person name="Priest M."/>
            <person name="Roberts A."/>
            <person name="Saif S."/>
            <person name="Shea T."/>
            <person name="Shenoy N."/>
            <person name="Sisk P."/>
            <person name="Stolte C."/>
            <person name="Sykes S."/>
            <person name="Wortman J."/>
            <person name="Nusbaum C."/>
            <person name="Birren B."/>
        </authorList>
    </citation>
    <scope>NUCLEOTIDE SEQUENCE [LARGE SCALE GENOMIC DNA]</scope>
    <source>
        <strain evidence="10 11">ACC2</strain>
    </source>
</reference>
<evidence type="ECO:0000313" key="11">
    <source>
        <dbReference type="Proteomes" id="UP000018466"/>
    </source>
</evidence>
<feature type="transmembrane region" description="Helical" evidence="7">
    <location>
        <begin position="7"/>
        <end position="29"/>
    </location>
</feature>
<keyword evidence="6 7" id="KW-0472">Membrane</keyword>
<protein>
    <recommendedName>
        <fullName evidence="12">DUF421 domain-containing protein</fullName>
    </recommendedName>
</protein>
<evidence type="ECO:0008006" key="12">
    <source>
        <dbReference type="Google" id="ProtNLM"/>
    </source>
</evidence>
<dbReference type="Pfam" id="PF04239">
    <property type="entry name" value="DUF421"/>
    <property type="match status" value="1"/>
</dbReference>
<evidence type="ECO:0000256" key="7">
    <source>
        <dbReference type="SAM" id="Phobius"/>
    </source>
</evidence>
<evidence type="ECO:0000256" key="3">
    <source>
        <dbReference type="ARBA" id="ARBA00022475"/>
    </source>
</evidence>
<organism evidence="10 11">
    <name type="scientific">Stomatobaculum longum</name>
    <dbReference type="NCBI Taxonomy" id="796942"/>
    <lineage>
        <taxon>Bacteria</taxon>
        <taxon>Bacillati</taxon>
        <taxon>Bacillota</taxon>
        <taxon>Clostridia</taxon>
        <taxon>Lachnospirales</taxon>
        <taxon>Lachnospiraceae</taxon>
        <taxon>Stomatobaculum</taxon>
    </lineage>
</organism>
<keyword evidence="11" id="KW-1185">Reference proteome</keyword>
<dbReference type="AlphaFoldDB" id="A0AA36Y3Q6"/>
<accession>A0AA36Y3Q6</accession>
<dbReference type="InterPro" id="IPR007353">
    <property type="entry name" value="DUF421"/>
</dbReference>
<evidence type="ECO:0000259" key="9">
    <source>
        <dbReference type="Pfam" id="PF20730"/>
    </source>
</evidence>
<dbReference type="InterPro" id="IPR048454">
    <property type="entry name" value="YetF_N"/>
</dbReference>
<feature type="domain" description="YetF C-terminal" evidence="8">
    <location>
        <begin position="87"/>
        <end position="204"/>
    </location>
</feature>
<evidence type="ECO:0000256" key="1">
    <source>
        <dbReference type="ARBA" id="ARBA00004651"/>
    </source>
</evidence>
<comment type="caution">
    <text evidence="10">The sequence shown here is derived from an EMBL/GenBank/DDBJ whole genome shotgun (WGS) entry which is preliminary data.</text>
</comment>
<keyword evidence="5 7" id="KW-1133">Transmembrane helix</keyword>
<evidence type="ECO:0000256" key="4">
    <source>
        <dbReference type="ARBA" id="ARBA00022692"/>
    </source>
</evidence>
<dbReference type="Proteomes" id="UP000018466">
    <property type="component" value="Unassembled WGS sequence"/>
</dbReference>
<dbReference type="Pfam" id="PF20730">
    <property type="entry name" value="YetF_N"/>
    <property type="match status" value="1"/>
</dbReference>
<comment type="similarity">
    <text evidence="2">Belongs to the UPF0702 family.</text>
</comment>
<proteinExistence type="inferred from homology"/>
<dbReference type="Gene3D" id="3.30.240.20">
    <property type="entry name" value="bsu07140 like domains"/>
    <property type="match status" value="2"/>
</dbReference>
<dbReference type="GeneID" id="86941502"/>
<evidence type="ECO:0000256" key="6">
    <source>
        <dbReference type="ARBA" id="ARBA00023136"/>
    </source>
</evidence>
<keyword evidence="4 7" id="KW-0812">Transmembrane</keyword>
<evidence type="ECO:0000313" key="10">
    <source>
        <dbReference type="EMBL" id="EHO15866.1"/>
    </source>
</evidence>
<dbReference type="RefSeq" id="WP_009533595.1">
    <property type="nucleotide sequence ID" value="NZ_JH590864.1"/>
</dbReference>
<sequence>MLSFFNNFYFLVAIKLLIGLLSLSFVINISGKGNLAPSNASDQIQNYVLGGIIGGTIYNSAITVLQYILILLLWCIVILGLKWIKTNNRFMGQLLDGQPLVLVNHGKLNIANCRRAGLSAHDLSFKLRAAGYYYWEDLQRVVVEQNGQLLIIPYGEENPKYPLVTDGQIQTDILEIIGKDDTWLTETLAGMGYRDLSRIFLVEYRDGKLLVSAF</sequence>
<dbReference type="PANTHER" id="PTHR34582:SF6">
    <property type="entry name" value="UPF0702 TRANSMEMBRANE PROTEIN YCAP"/>
    <property type="match status" value="1"/>
</dbReference>
<dbReference type="EMBL" id="AGEL01000014">
    <property type="protein sequence ID" value="EHO15866.1"/>
    <property type="molecule type" value="Genomic_DNA"/>
</dbReference>
<dbReference type="GO" id="GO:0005886">
    <property type="term" value="C:plasma membrane"/>
    <property type="evidence" value="ECO:0007669"/>
    <property type="project" value="UniProtKB-SubCell"/>
</dbReference>
<gene>
    <name evidence="10" type="ORF">HMPREF9623_01777</name>
</gene>